<feature type="domain" description="PLD phosphodiesterase" evidence="1">
    <location>
        <begin position="180"/>
        <end position="207"/>
    </location>
</feature>
<dbReference type="PANTHER" id="PTHR21248">
    <property type="entry name" value="CARDIOLIPIN SYNTHASE"/>
    <property type="match status" value="1"/>
</dbReference>
<evidence type="ECO:0000259" key="1">
    <source>
        <dbReference type="PROSITE" id="PS50035"/>
    </source>
</evidence>
<dbReference type="Gene3D" id="3.30.870.10">
    <property type="entry name" value="Endonuclease Chain A"/>
    <property type="match status" value="2"/>
</dbReference>
<feature type="domain" description="PLD phosphodiesterase" evidence="1">
    <location>
        <begin position="418"/>
        <end position="444"/>
    </location>
</feature>
<dbReference type="CDD" id="cd09113">
    <property type="entry name" value="PLDc_ymdC_like_2"/>
    <property type="match status" value="1"/>
</dbReference>
<organism evidence="2 3">
    <name type="scientific">Pseudoxanthomonas daejeonensis</name>
    <dbReference type="NCBI Taxonomy" id="266062"/>
    <lineage>
        <taxon>Bacteria</taxon>
        <taxon>Pseudomonadati</taxon>
        <taxon>Pseudomonadota</taxon>
        <taxon>Gammaproteobacteria</taxon>
        <taxon>Lysobacterales</taxon>
        <taxon>Lysobacteraceae</taxon>
        <taxon>Pseudoxanthomonas</taxon>
    </lineage>
</organism>
<sequence length="522" mass="56084">MATGMNVSYDLSGAARCCRSLALVVLLGVVAGCARLPPRAELPDEPALPAATEGVIAGRVVPLTTANPGQSGFHLVSDGTQAYALRAYSAQAATRSLDIQTYIWHADLTGRLLARQALQAADRGVRVRILVDDLDARAKNAGLAALDAHPRIEVRLYNPMASRSGKLGMAGEFSTGFKRLNHRMHNKSWIADGRMALVGGRNLGNEYFNASDGANFIDLDMLMVGPVVDAAASNFDRFWNSPSNYPIHQLSPEAVSDEKLERLRTVLEASVEELAGSGYATVLREDPRVQDIIDGGTQLHWSGTWRFVSDDPLKARLPLEKRSEVVAALLPQIAGARQRLLVISPYFVPGERGTAELVGAAGRGIDVRILTNSLAANDVAAVHGGYSRYRRDLLEGGIGLWELKPSGTPAKFSLAGSSGSSLHTKAMIVDEGVFVGSYNLDPRSTSLNTEQGVLVGHPALASELALLFARQTAPDHAWSVTLDHGDLRWSDGEKTWTGDPEATGSQKALAWLMRILPVESQL</sequence>
<proteinExistence type="predicted"/>
<name>A0ABQ6Z651_9GAMM</name>
<dbReference type="InterPro" id="IPR025202">
    <property type="entry name" value="PLD-like_dom"/>
</dbReference>
<reference evidence="2 3" key="1">
    <citation type="submission" date="2017-10" db="EMBL/GenBank/DDBJ databases">
        <title>Whole genome sequencing of members of genus Pseudoxanthomonas.</title>
        <authorList>
            <person name="Kumar S."/>
            <person name="Bansal K."/>
            <person name="Kaur A."/>
            <person name="Patil P."/>
            <person name="Sharma S."/>
            <person name="Patil P.B."/>
        </authorList>
    </citation>
    <scope>NUCLEOTIDE SEQUENCE [LARGE SCALE GENOMIC DNA]</scope>
    <source>
        <strain evidence="2 3">DSM 17801</strain>
    </source>
</reference>
<gene>
    <name evidence="2" type="ORF">CSC65_10135</name>
</gene>
<protein>
    <submittedName>
        <fullName evidence="2">Phospholipase D family protein</fullName>
    </submittedName>
</protein>
<dbReference type="PROSITE" id="PS50035">
    <property type="entry name" value="PLD"/>
    <property type="match status" value="2"/>
</dbReference>
<evidence type="ECO:0000313" key="3">
    <source>
        <dbReference type="Proteomes" id="UP000788419"/>
    </source>
</evidence>
<dbReference type="SMART" id="SM00155">
    <property type="entry name" value="PLDc"/>
    <property type="match status" value="2"/>
</dbReference>
<accession>A0ABQ6Z651</accession>
<comment type="caution">
    <text evidence="2">The sequence shown here is derived from an EMBL/GenBank/DDBJ whole genome shotgun (WGS) entry which is preliminary data.</text>
</comment>
<dbReference type="Pfam" id="PF13091">
    <property type="entry name" value="PLDc_2"/>
    <property type="match status" value="2"/>
</dbReference>
<dbReference type="SUPFAM" id="SSF56024">
    <property type="entry name" value="Phospholipase D/nuclease"/>
    <property type="match status" value="2"/>
</dbReference>
<dbReference type="EMBL" id="PDWN01000009">
    <property type="protein sequence ID" value="KAF1694011.1"/>
    <property type="molecule type" value="Genomic_DNA"/>
</dbReference>
<evidence type="ECO:0000313" key="2">
    <source>
        <dbReference type="EMBL" id="KAF1694011.1"/>
    </source>
</evidence>
<dbReference type="InterPro" id="IPR001736">
    <property type="entry name" value="PLipase_D/transphosphatidylase"/>
</dbReference>
<dbReference type="PANTHER" id="PTHR21248:SF12">
    <property type="entry name" value="CARDIOLIPIN SYNTHASE C"/>
    <property type="match status" value="1"/>
</dbReference>
<dbReference type="CDD" id="cd09111">
    <property type="entry name" value="PLDc_ymdC_like_1"/>
    <property type="match status" value="1"/>
</dbReference>
<keyword evidence="3" id="KW-1185">Reference proteome</keyword>
<dbReference type="Proteomes" id="UP000788419">
    <property type="component" value="Unassembled WGS sequence"/>
</dbReference>